<sequence length="85" mass="9560">MFKPDSKKAKPGDIIEFEQDGVLVKGNVLPSKTKNSIVVDISAMENYENLNYGFPNTVVNHKKYRIVEETSDKKRNAGNLRSVFG</sequence>
<protein>
    <submittedName>
        <fullName evidence="1">DUF2187 domain-containing protein</fullName>
    </submittedName>
</protein>
<evidence type="ECO:0000313" key="2">
    <source>
        <dbReference type="Proteomes" id="UP000298484"/>
    </source>
</evidence>
<evidence type="ECO:0000313" key="1">
    <source>
        <dbReference type="EMBL" id="TFJ92642.1"/>
    </source>
</evidence>
<organism evidence="1 2">
    <name type="scientific">Lentibacillus salicampi</name>
    <dbReference type="NCBI Taxonomy" id="175306"/>
    <lineage>
        <taxon>Bacteria</taxon>
        <taxon>Bacillati</taxon>
        <taxon>Bacillota</taxon>
        <taxon>Bacilli</taxon>
        <taxon>Bacillales</taxon>
        <taxon>Bacillaceae</taxon>
        <taxon>Lentibacillus</taxon>
    </lineage>
</organism>
<dbReference type="OrthoDB" id="2887062at2"/>
<dbReference type="Pfam" id="PF09953">
    <property type="entry name" value="DUF2187"/>
    <property type="match status" value="1"/>
</dbReference>
<dbReference type="AlphaFoldDB" id="A0A4Y9ABG2"/>
<proteinExistence type="predicted"/>
<accession>A0A4Y9ABG2</accession>
<name>A0A4Y9ABG2_9BACI</name>
<gene>
    <name evidence="1" type="ORF">E4U82_11395</name>
</gene>
<dbReference type="InterPro" id="IPR018690">
    <property type="entry name" value="DUF2187"/>
</dbReference>
<dbReference type="RefSeq" id="WP_135110308.1">
    <property type="nucleotide sequence ID" value="NZ_SRHY01000018.1"/>
</dbReference>
<reference evidence="1 2" key="1">
    <citation type="submission" date="2019-03" db="EMBL/GenBank/DDBJ databases">
        <title>Genome sequence of Lentibacillus salicampi ATCC BAA-719.</title>
        <authorList>
            <person name="Maclea K.S."/>
            <person name="Simoes Junior M."/>
        </authorList>
    </citation>
    <scope>NUCLEOTIDE SEQUENCE [LARGE SCALE GENOMIC DNA]</scope>
    <source>
        <strain evidence="1 2">ATCC BAA-719</strain>
    </source>
</reference>
<keyword evidence="2" id="KW-1185">Reference proteome</keyword>
<dbReference type="EMBL" id="SRHY01000018">
    <property type="protein sequence ID" value="TFJ92642.1"/>
    <property type="molecule type" value="Genomic_DNA"/>
</dbReference>
<comment type="caution">
    <text evidence="1">The sequence shown here is derived from an EMBL/GenBank/DDBJ whole genome shotgun (WGS) entry which is preliminary data.</text>
</comment>
<dbReference type="Proteomes" id="UP000298484">
    <property type="component" value="Unassembled WGS sequence"/>
</dbReference>